<gene>
    <name evidence="2" type="ORF">METZ01_LOCUS508183</name>
</gene>
<feature type="non-terminal residue" evidence="2">
    <location>
        <position position="49"/>
    </location>
</feature>
<organism evidence="2">
    <name type="scientific">marine metagenome</name>
    <dbReference type="NCBI Taxonomy" id="408172"/>
    <lineage>
        <taxon>unclassified sequences</taxon>
        <taxon>metagenomes</taxon>
        <taxon>ecological metagenomes</taxon>
    </lineage>
</organism>
<proteinExistence type="predicted"/>
<name>A0A383EFB4_9ZZZZ</name>
<protein>
    <recommendedName>
        <fullName evidence="3">SLC26A/SulP transporter domain-containing protein</fullName>
    </recommendedName>
</protein>
<feature type="transmembrane region" description="Helical" evidence="1">
    <location>
        <begin position="29"/>
        <end position="48"/>
    </location>
</feature>
<reference evidence="2" key="1">
    <citation type="submission" date="2018-05" db="EMBL/GenBank/DDBJ databases">
        <authorList>
            <person name="Lanie J.A."/>
            <person name="Ng W.-L."/>
            <person name="Kazmierczak K.M."/>
            <person name="Andrzejewski T.M."/>
            <person name="Davidsen T.M."/>
            <person name="Wayne K.J."/>
            <person name="Tettelin H."/>
            <person name="Glass J.I."/>
            <person name="Rusch D."/>
            <person name="Podicherti R."/>
            <person name="Tsui H.-C.T."/>
            <person name="Winkler M.E."/>
        </authorList>
    </citation>
    <scope>NUCLEOTIDE SEQUENCE</scope>
</reference>
<dbReference type="EMBL" id="UINC01225316">
    <property type="protein sequence ID" value="SVE55329.1"/>
    <property type="molecule type" value="Genomic_DNA"/>
</dbReference>
<sequence length="49" mass="5411">MRKLVKIFPFLVWLRLTTFETIKADFIAGLTGAIIVLPQSVAFATIAGM</sequence>
<dbReference type="AlphaFoldDB" id="A0A383EFB4"/>
<evidence type="ECO:0000256" key="1">
    <source>
        <dbReference type="SAM" id="Phobius"/>
    </source>
</evidence>
<accession>A0A383EFB4</accession>
<evidence type="ECO:0000313" key="2">
    <source>
        <dbReference type="EMBL" id="SVE55329.1"/>
    </source>
</evidence>
<keyword evidence="1" id="KW-0812">Transmembrane</keyword>
<evidence type="ECO:0008006" key="3">
    <source>
        <dbReference type="Google" id="ProtNLM"/>
    </source>
</evidence>
<keyword evidence="1" id="KW-0472">Membrane</keyword>
<keyword evidence="1" id="KW-1133">Transmembrane helix</keyword>